<feature type="domain" description="Methyltransferase" evidence="6">
    <location>
        <begin position="38"/>
        <end position="130"/>
    </location>
</feature>
<keyword evidence="8" id="KW-1185">Reference proteome</keyword>
<evidence type="ECO:0000313" key="7">
    <source>
        <dbReference type="EMBL" id="SDW37125.1"/>
    </source>
</evidence>
<evidence type="ECO:0000256" key="2">
    <source>
        <dbReference type="ARBA" id="ARBA00022603"/>
    </source>
</evidence>
<evidence type="ECO:0000313" key="8">
    <source>
        <dbReference type="Proteomes" id="UP000182589"/>
    </source>
</evidence>
<dbReference type="CDD" id="cd02440">
    <property type="entry name" value="AdoMet_MTases"/>
    <property type="match status" value="1"/>
</dbReference>
<comment type="pathway">
    <text evidence="4">Phospholipid metabolism.</text>
</comment>
<evidence type="ECO:0000259" key="6">
    <source>
        <dbReference type="Pfam" id="PF13649"/>
    </source>
</evidence>
<dbReference type="RefSeq" id="WP_006446271.1">
    <property type="nucleotide sequence ID" value="NZ_FNOJ01000005.1"/>
</dbReference>
<accession>A0A1H2T084</accession>
<evidence type="ECO:0000256" key="5">
    <source>
        <dbReference type="ARBA" id="ARBA00047622"/>
    </source>
</evidence>
<dbReference type="EMBL" id="FNOJ01000005">
    <property type="protein sequence ID" value="SDW37125.1"/>
    <property type="molecule type" value="Genomic_DNA"/>
</dbReference>
<comment type="pathway">
    <text evidence="1">Lipid metabolism.</text>
</comment>
<dbReference type="InterPro" id="IPR029063">
    <property type="entry name" value="SAM-dependent_MTases_sf"/>
</dbReference>
<organism evidence="7 8">
    <name type="scientific">Alicyclobacillus hesperidum</name>
    <dbReference type="NCBI Taxonomy" id="89784"/>
    <lineage>
        <taxon>Bacteria</taxon>
        <taxon>Bacillati</taxon>
        <taxon>Bacillota</taxon>
        <taxon>Bacilli</taxon>
        <taxon>Bacillales</taxon>
        <taxon>Alicyclobacillaceae</taxon>
        <taxon>Alicyclobacillus</taxon>
    </lineage>
</organism>
<dbReference type="GO" id="GO:0000234">
    <property type="term" value="F:phosphoethanolamine N-methyltransferase activity"/>
    <property type="evidence" value="ECO:0007669"/>
    <property type="project" value="UniProtKB-EC"/>
</dbReference>
<proteinExistence type="predicted"/>
<dbReference type="PANTHER" id="PTHR44307">
    <property type="entry name" value="PHOSPHOETHANOLAMINE METHYLTRANSFERASE"/>
    <property type="match status" value="1"/>
</dbReference>
<dbReference type="Proteomes" id="UP000182589">
    <property type="component" value="Unassembled WGS sequence"/>
</dbReference>
<dbReference type="SUPFAM" id="SSF53335">
    <property type="entry name" value="S-adenosyl-L-methionine-dependent methyltransferases"/>
    <property type="match status" value="1"/>
</dbReference>
<dbReference type="GO" id="GO:0032259">
    <property type="term" value="P:methylation"/>
    <property type="evidence" value="ECO:0007669"/>
    <property type="project" value="UniProtKB-KW"/>
</dbReference>
<dbReference type="PANTHER" id="PTHR44307:SF2">
    <property type="entry name" value="PHOSPHOETHANOLAMINE METHYLTRANSFERASE ISOFORM X1"/>
    <property type="match status" value="1"/>
</dbReference>
<dbReference type="Pfam" id="PF13649">
    <property type="entry name" value="Methyltransf_25"/>
    <property type="match status" value="1"/>
</dbReference>
<keyword evidence="3" id="KW-0808">Transferase</keyword>
<evidence type="ECO:0000256" key="1">
    <source>
        <dbReference type="ARBA" id="ARBA00005189"/>
    </source>
</evidence>
<dbReference type="AlphaFoldDB" id="A0A1H2T084"/>
<keyword evidence="7" id="KW-0830">Ubiquinone</keyword>
<protein>
    <submittedName>
        <fullName evidence="7">Ubiquinone/menaquinone biosynthesis C-methylase UbiE</fullName>
    </submittedName>
</protein>
<keyword evidence="2 7" id="KW-0489">Methyltransferase</keyword>
<sequence>MTYHDALAQLGILHAHPGGEQLTTWWMDRVSLREHARVLDVGCGNGATACLLAQRWDANVTVLDVRRKMIDHALRLASERNLRLRGVVGSAEAMPFQRESFDAIVSESVLVFTKSHRALREYRRVMEESGVVIAVEMMTLGPVTDAWRREVRNLYGAQYVPDLSGWKRLFHDAGFEVKVLRSGSVSSLPLPVNQQDSTLADPKALLDPQIRAVLQRNAQWMDEHGKEMGYGVFELRCRRT</sequence>
<gene>
    <name evidence="7" type="ORF">SAMN04489725_1054</name>
</gene>
<evidence type="ECO:0000256" key="4">
    <source>
        <dbReference type="ARBA" id="ARBA00025707"/>
    </source>
</evidence>
<dbReference type="Gene3D" id="3.40.50.150">
    <property type="entry name" value="Vaccinia Virus protein VP39"/>
    <property type="match status" value="1"/>
</dbReference>
<evidence type="ECO:0000256" key="3">
    <source>
        <dbReference type="ARBA" id="ARBA00022679"/>
    </source>
</evidence>
<reference evidence="8" key="1">
    <citation type="submission" date="2016-10" db="EMBL/GenBank/DDBJ databases">
        <authorList>
            <person name="Varghese N."/>
        </authorList>
    </citation>
    <scope>NUCLEOTIDE SEQUENCE [LARGE SCALE GENOMIC DNA]</scope>
    <source>
        <strain evidence="8">DSM 12489</strain>
    </source>
</reference>
<name>A0A1H2T084_9BACL</name>
<dbReference type="STRING" id="89784.SAMN04489725_1054"/>
<comment type="catalytic activity">
    <reaction evidence="5">
        <text>phosphoethanolamine + S-adenosyl-L-methionine = N-methylethanolamine phosphate + S-adenosyl-L-homocysteine + H(+)</text>
        <dbReference type="Rhea" id="RHEA:20365"/>
        <dbReference type="ChEBI" id="CHEBI:15378"/>
        <dbReference type="ChEBI" id="CHEBI:57781"/>
        <dbReference type="ChEBI" id="CHEBI:57856"/>
        <dbReference type="ChEBI" id="CHEBI:58190"/>
        <dbReference type="ChEBI" id="CHEBI:59789"/>
        <dbReference type="EC" id="2.1.1.103"/>
    </reaction>
    <physiologicalReaction direction="left-to-right" evidence="5">
        <dbReference type="Rhea" id="RHEA:20366"/>
    </physiologicalReaction>
</comment>
<dbReference type="InterPro" id="IPR041698">
    <property type="entry name" value="Methyltransf_25"/>
</dbReference>